<accession>A0A9J5XSM5</accession>
<dbReference type="AlphaFoldDB" id="A0A9J5XSM5"/>
<proteinExistence type="predicted"/>
<evidence type="ECO:0000313" key="1">
    <source>
        <dbReference type="EMBL" id="KAG5590559.1"/>
    </source>
</evidence>
<name>A0A9J5XSM5_SOLCO</name>
<protein>
    <submittedName>
        <fullName evidence="1">Uncharacterized protein</fullName>
    </submittedName>
</protein>
<comment type="caution">
    <text evidence="1">The sequence shown here is derived from an EMBL/GenBank/DDBJ whole genome shotgun (WGS) entry which is preliminary data.</text>
</comment>
<dbReference type="EMBL" id="JACXVP010000008">
    <property type="protein sequence ID" value="KAG5590559.1"/>
    <property type="molecule type" value="Genomic_DNA"/>
</dbReference>
<gene>
    <name evidence="1" type="ORF">H5410_041073</name>
</gene>
<evidence type="ECO:0000313" key="2">
    <source>
        <dbReference type="Proteomes" id="UP000824120"/>
    </source>
</evidence>
<reference evidence="1 2" key="1">
    <citation type="submission" date="2020-09" db="EMBL/GenBank/DDBJ databases">
        <title>De no assembly of potato wild relative species, Solanum commersonii.</title>
        <authorList>
            <person name="Cho K."/>
        </authorList>
    </citation>
    <scope>NUCLEOTIDE SEQUENCE [LARGE SCALE GENOMIC DNA]</scope>
    <source>
        <strain evidence="1">LZ3.2</strain>
        <tissue evidence="1">Leaf</tissue>
    </source>
</reference>
<dbReference type="PANTHER" id="PTHR36063">
    <property type="entry name" value="ARABIDOPSIS THALIANA GENOMIC DNA, CHROMOSOME 5, P1 CLONE:MOK16"/>
    <property type="match status" value="1"/>
</dbReference>
<dbReference type="PANTHER" id="PTHR36063:SF1">
    <property type="entry name" value="ARABIDOPSIS THALIANA GENOMIC DNA, CHROMOSOME 5, P1 CLONE:MOK16"/>
    <property type="match status" value="1"/>
</dbReference>
<organism evidence="1 2">
    <name type="scientific">Solanum commersonii</name>
    <name type="common">Commerson's wild potato</name>
    <name type="synonym">Commerson's nightshade</name>
    <dbReference type="NCBI Taxonomy" id="4109"/>
    <lineage>
        <taxon>Eukaryota</taxon>
        <taxon>Viridiplantae</taxon>
        <taxon>Streptophyta</taxon>
        <taxon>Embryophyta</taxon>
        <taxon>Tracheophyta</taxon>
        <taxon>Spermatophyta</taxon>
        <taxon>Magnoliopsida</taxon>
        <taxon>eudicotyledons</taxon>
        <taxon>Gunneridae</taxon>
        <taxon>Pentapetalae</taxon>
        <taxon>asterids</taxon>
        <taxon>lamiids</taxon>
        <taxon>Solanales</taxon>
        <taxon>Solanaceae</taxon>
        <taxon>Solanoideae</taxon>
        <taxon>Solaneae</taxon>
        <taxon>Solanum</taxon>
    </lineage>
</organism>
<dbReference type="Proteomes" id="UP000824120">
    <property type="component" value="Chromosome 8"/>
</dbReference>
<dbReference type="OrthoDB" id="1044997at2759"/>
<sequence length="93" mass="10457">MARGYIHNVIEIAPARFICPRRLSNAPKLETIAEEEYKSGQLLIDKKLGRKLDNMSSCISDIIGIRVADSKLLSKRSVMLQLVVVELNLSLDF</sequence>
<keyword evidence="2" id="KW-1185">Reference proteome</keyword>